<keyword evidence="3" id="KW-0378">Hydrolase</keyword>
<sequence length="390" mass="43398">MARELRAIDSDGHLTEPGDLWENYIDPKYRDTCPKITVRPDGGADFRVDDRIMIKDFARPLKPGVNTSVTFGARTGEVASDLSYHAGEQGGFDPHERIKWLDREGFDATVLFPTMALGAIHGIIDPDRQEAVANAYNRYVADFCKPYPDRLFGAALMPTLSLEGSLREMRNAKELGLNAATVRPNPVLGRGLHDPYFYPLWELAQDLDLPIAVHGLAGSDNLGMDRFDAQTVNFTGGPGKPPKCHSFSVEHCYVHTAEMMAAATSFVMAGICDKFPKLRVAFVESGATWMPGYIDRMDRHFDDVGMNDTGLTTRPSEIFQRQCYMSFEPVERSISVLAEYLGPNKLMIASDYPHGDGFPNAIQSLRDLKLKPDVEAALLSQGFKEWYGLH</sequence>
<dbReference type="STRING" id="439228.SAMN06295920_10730"/>
<dbReference type="EMBL" id="FUYM01000007">
    <property type="protein sequence ID" value="SKB83897.1"/>
    <property type="molecule type" value="Genomic_DNA"/>
</dbReference>
<reference evidence="4" key="1">
    <citation type="submission" date="2017-02" db="EMBL/GenBank/DDBJ databases">
        <authorList>
            <person name="Varghese N."/>
            <person name="Submissions S."/>
        </authorList>
    </citation>
    <scope>NUCLEOTIDE SEQUENCE [LARGE SCALE GENOMIC DNA]</scope>
    <source>
        <strain evidence="4">UM2</strain>
    </source>
</reference>
<organism evidence="3 4">
    <name type="scientific">Rhizorhabdus histidinilytica</name>
    <dbReference type="NCBI Taxonomy" id="439228"/>
    <lineage>
        <taxon>Bacteria</taxon>
        <taxon>Pseudomonadati</taxon>
        <taxon>Pseudomonadota</taxon>
        <taxon>Alphaproteobacteria</taxon>
        <taxon>Sphingomonadales</taxon>
        <taxon>Sphingomonadaceae</taxon>
        <taxon>Rhizorhabdus</taxon>
    </lineage>
</organism>
<keyword evidence="4" id="KW-1185">Reference proteome</keyword>
<dbReference type="GO" id="GO:0019748">
    <property type="term" value="P:secondary metabolic process"/>
    <property type="evidence" value="ECO:0007669"/>
    <property type="project" value="TreeGrafter"/>
</dbReference>
<proteinExistence type="predicted"/>
<dbReference type="SUPFAM" id="SSF51556">
    <property type="entry name" value="Metallo-dependent hydrolases"/>
    <property type="match status" value="1"/>
</dbReference>
<dbReference type="PANTHER" id="PTHR21240:SF28">
    <property type="entry name" value="ISO-OROTATE DECARBOXYLASE (EUROFUNG)"/>
    <property type="match status" value="1"/>
</dbReference>
<dbReference type="GO" id="GO:0016831">
    <property type="term" value="F:carboxy-lyase activity"/>
    <property type="evidence" value="ECO:0007669"/>
    <property type="project" value="InterPro"/>
</dbReference>
<protein>
    <submittedName>
        <fullName evidence="3">Predicted metal-dependent hydrolase, TIM-barrel fold</fullName>
    </submittedName>
</protein>
<dbReference type="InterPro" id="IPR032465">
    <property type="entry name" value="ACMSD"/>
</dbReference>
<dbReference type="AlphaFoldDB" id="A0A1T5EJ25"/>
<gene>
    <name evidence="3" type="ORF">SAMN06295920_10730</name>
</gene>
<evidence type="ECO:0000259" key="2">
    <source>
        <dbReference type="Pfam" id="PF04909"/>
    </source>
</evidence>
<dbReference type="InterPro" id="IPR032466">
    <property type="entry name" value="Metal_Hydrolase"/>
</dbReference>
<dbReference type="Proteomes" id="UP000189818">
    <property type="component" value="Unassembled WGS sequence"/>
</dbReference>
<dbReference type="GO" id="GO:0016787">
    <property type="term" value="F:hydrolase activity"/>
    <property type="evidence" value="ECO:0007669"/>
    <property type="project" value="UniProtKB-KW"/>
</dbReference>
<dbReference type="Gene3D" id="3.20.20.140">
    <property type="entry name" value="Metal-dependent hydrolases"/>
    <property type="match status" value="1"/>
</dbReference>
<evidence type="ECO:0000313" key="3">
    <source>
        <dbReference type="EMBL" id="SKB83897.1"/>
    </source>
</evidence>
<keyword evidence="1" id="KW-0456">Lyase</keyword>
<name>A0A1T5EJ25_9SPHN</name>
<dbReference type="InterPro" id="IPR006680">
    <property type="entry name" value="Amidohydro-rel"/>
</dbReference>
<accession>A0A1T5EJ25</accession>
<feature type="domain" description="Amidohydrolase-related" evidence="2">
    <location>
        <begin position="16"/>
        <end position="357"/>
    </location>
</feature>
<dbReference type="GO" id="GO:0005737">
    <property type="term" value="C:cytoplasm"/>
    <property type="evidence" value="ECO:0007669"/>
    <property type="project" value="TreeGrafter"/>
</dbReference>
<evidence type="ECO:0000313" key="4">
    <source>
        <dbReference type="Proteomes" id="UP000189818"/>
    </source>
</evidence>
<dbReference type="PANTHER" id="PTHR21240">
    <property type="entry name" value="2-AMINO-3-CARBOXYLMUCONATE-6-SEMIALDEHYDE DECARBOXYLASE"/>
    <property type="match status" value="1"/>
</dbReference>
<dbReference type="OrthoDB" id="9799024at2"/>
<dbReference type="Pfam" id="PF04909">
    <property type="entry name" value="Amidohydro_2"/>
    <property type="match status" value="1"/>
</dbReference>
<dbReference type="RefSeq" id="WP_079649134.1">
    <property type="nucleotide sequence ID" value="NZ_FUYM01000007.1"/>
</dbReference>
<evidence type="ECO:0000256" key="1">
    <source>
        <dbReference type="ARBA" id="ARBA00023239"/>
    </source>
</evidence>